<dbReference type="InterPro" id="IPR050951">
    <property type="entry name" value="Retrovirus_Pol_polyprotein"/>
</dbReference>
<dbReference type="Gene3D" id="3.30.420.10">
    <property type="entry name" value="Ribonuclease H-like superfamily/Ribonuclease H"/>
    <property type="match status" value="1"/>
</dbReference>
<dbReference type="SUPFAM" id="SSF56672">
    <property type="entry name" value="DNA/RNA polymerases"/>
    <property type="match status" value="1"/>
</dbReference>
<sequence length="1017" mass="115699">MTGYLAREVLQVGEQNGFAPEQVLDDLVASLDTKSYPMYHRLLQACKSRVCEAVLHCVQVEPWAQMVRKSSRGLSRMTVRDCEYFFTSTPKMSPPTLSLSTPNRCAGLYQAIYESLSARVASGLRGCFLHLSSEVLTCSRPKSVAPTSVNMLGVLDALRDVVDQSTITSFTEFAEREGKTVNGALHSKNNTCFCISGEDLERCKFFHVKQQENQRIDDFINYLKTKAQECEFKELTQSLIRDRIVCGVSNLKLQERLLRESDLTLDRAVLLCKADEDTRKQTDENQKHTVDSDNKIGAVKVNGSKFPKFKSCRYCGKLHDRGQCPAYSKVCTSCGKSNHFVAVCLTSKRVKAVHVENENESTESEDNEFFIGSVKIESKPNTSEFNIDMDNQNECQNKDKESVEPGTNKTEYFVNITLYEYDDIFGEIGVLNGEHDINLDPSVPPVINNPRHIPFGLKEKVRNEFDRMERLEIILKVEGPTEWVNSIVVVEKPSGSIRICLDPKNLNEAILREYFPMQTADDIIADCRLAFGVKSASEVFQQVFQRKISEIIEGLEELKFRGHTLTACGVKPDEVKVQAVMEMPVPENKSDLRRFMGMVTYLGKFLPNLSTVSAPLRHLLQYDIKWNWTEQHEPALESIKKLITQSPILKYFDPKLVTISRYDFDVEFTPGKYWHIADTLSRAYLSKISESEIPEVEYQIHYVVSNLPISSEKFQEFKQETLKDPVLQEVMNLVRKGWPPLFSECSPEAKAFYHIKEELSIVDGVILKVDKVVIPLSMKRDMLKRIHEGHIGIEKCKARAREVIPWEKVGSDLFHCLGQNYLVIVDYYSNSPEVCLRQDTHSATVFCKEYDMKHSPSSPEHPKSNGFAENSVKTIKKLLKKAKKANDDPYLALLSYRSTPTADGLPSPAERMFERKIINRLPSFKPLVKNESLSLKLQQNRMKQKFYYDKNATDLCKLSPGSTVRIRQETFEVETDVDVDPSPPVPVSEELPVQQRAVEKHVTGSGRVSKLPSRYVP</sequence>
<dbReference type="Gene3D" id="3.30.70.270">
    <property type="match status" value="1"/>
</dbReference>
<organism evidence="1 2">
    <name type="scientific">Paramuricea clavata</name>
    <name type="common">Red gorgonian</name>
    <name type="synonym">Violescent sea-whip</name>
    <dbReference type="NCBI Taxonomy" id="317549"/>
    <lineage>
        <taxon>Eukaryota</taxon>
        <taxon>Metazoa</taxon>
        <taxon>Cnidaria</taxon>
        <taxon>Anthozoa</taxon>
        <taxon>Octocorallia</taxon>
        <taxon>Malacalcyonacea</taxon>
        <taxon>Plexauridae</taxon>
        <taxon>Paramuricea</taxon>
    </lineage>
</organism>
<dbReference type="Gene3D" id="3.10.10.10">
    <property type="entry name" value="HIV Type 1 Reverse Transcriptase, subunit A, domain 1"/>
    <property type="match status" value="1"/>
</dbReference>
<name>A0A6S7J9G1_PARCT</name>
<dbReference type="PANTHER" id="PTHR37984:SF5">
    <property type="entry name" value="PROTEIN NYNRIN-LIKE"/>
    <property type="match status" value="1"/>
</dbReference>
<comment type="caution">
    <text evidence="1">The sequence shown here is derived from an EMBL/GenBank/DDBJ whole genome shotgun (WGS) entry which is preliminary data.</text>
</comment>
<dbReference type="InterPro" id="IPR036397">
    <property type="entry name" value="RNaseH_sf"/>
</dbReference>
<protein>
    <submittedName>
        <fullName evidence="1">Transposon Ty3-G Gag-Pol poly</fullName>
    </submittedName>
</protein>
<dbReference type="InterPro" id="IPR012337">
    <property type="entry name" value="RNaseH-like_sf"/>
</dbReference>
<dbReference type="GO" id="GO:0003676">
    <property type="term" value="F:nucleic acid binding"/>
    <property type="evidence" value="ECO:0007669"/>
    <property type="project" value="InterPro"/>
</dbReference>
<dbReference type="FunFam" id="3.30.70.270:FF:000026">
    <property type="entry name" value="Transposon Ty3-G Gag-Pol polyprotein"/>
    <property type="match status" value="1"/>
</dbReference>
<dbReference type="InterPro" id="IPR043502">
    <property type="entry name" value="DNA/RNA_pol_sf"/>
</dbReference>
<evidence type="ECO:0000313" key="1">
    <source>
        <dbReference type="EMBL" id="CAB4026741.1"/>
    </source>
</evidence>
<dbReference type="InterPro" id="IPR043128">
    <property type="entry name" value="Rev_trsase/Diguanyl_cyclase"/>
</dbReference>
<dbReference type="OrthoDB" id="8947436at2759"/>
<accession>A0A6S7J9G1</accession>
<gene>
    <name evidence="1" type="ORF">PACLA_8A073701</name>
</gene>
<dbReference type="Proteomes" id="UP001152795">
    <property type="component" value="Unassembled WGS sequence"/>
</dbReference>
<dbReference type="AlphaFoldDB" id="A0A6S7J9G1"/>
<dbReference type="GO" id="GO:0006259">
    <property type="term" value="P:DNA metabolic process"/>
    <property type="evidence" value="ECO:0007669"/>
    <property type="project" value="UniProtKB-ARBA"/>
</dbReference>
<evidence type="ECO:0000313" key="2">
    <source>
        <dbReference type="Proteomes" id="UP001152795"/>
    </source>
</evidence>
<dbReference type="SUPFAM" id="SSF53098">
    <property type="entry name" value="Ribonuclease H-like"/>
    <property type="match status" value="1"/>
</dbReference>
<proteinExistence type="predicted"/>
<dbReference type="PANTHER" id="PTHR37984">
    <property type="entry name" value="PROTEIN CBG26694"/>
    <property type="match status" value="1"/>
</dbReference>
<dbReference type="EMBL" id="CACRXK020014378">
    <property type="protein sequence ID" value="CAB4026741.1"/>
    <property type="molecule type" value="Genomic_DNA"/>
</dbReference>
<reference evidence="1" key="1">
    <citation type="submission" date="2020-04" db="EMBL/GenBank/DDBJ databases">
        <authorList>
            <person name="Alioto T."/>
            <person name="Alioto T."/>
            <person name="Gomez Garrido J."/>
        </authorList>
    </citation>
    <scope>NUCLEOTIDE SEQUENCE</scope>
    <source>
        <strain evidence="1">A484AB</strain>
    </source>
</reference>
<keyword evidence="2" id="KW-1185">Reference proteome</keyword>